<dbReference type="Proteomes" id="UP000515947">
    <property type="component" value="Chromosome"/>
</dbReference>
<dbReference type="SUPFAM" id="SSF56219">
    <property type="entry name" value="DNase I-like"/>
    <property type="match status" value="1"/>
</dbReference>
<dbReference type="EMBL" id="CP060713">
    <property type="protein sequence ID" value="QNN53151.1"/>
    <property type="molecule type" value="Genomic_DNA"/>
</dbReference>
<gene>
    <name evidence="2" type="ORF">H9L09_01235</name>
</gene>
<name>A0A7G9RC26_9ACTN</name>
<dbReference type="GO" id="GO:0004519">
    <property type="term" value="F:endonuclease activity"/>
    <property type="evidence" value="ECO:0007669"/>
    <property type="project" value="UniProtKB-KW"/>
</dbReference>
<evidence type="ECO:0000259" key="1">
    <source>
        <dbReference type="Pfam" id="PF03372"/>
    </source>
</evidence>
<evidence type="ECO:0000313" key="2">
    <source>
        <dbReference type="EMBL" id="QNN53151.1"/>
    </source>
</evidence>
<protein>
    <submittedName>
        <fullName evidence="2">Endonuclease/exonuclease/phosphatase family protein</fullName>
    </submittedName>
</protein>
<dbReference type="AlphaFoldDB" id="A0A7G9RC26"/>
<dbReference type="Gene3D" id="3.60.10.10">
    <property type="entry name" value="Endonuclease/exonuclease/phosphatase"/>
    <property type="match status" value="1"/>
</dbReference>
<keyword evidence="2" id="KW-0269">Exonuclease</keyword>
<accession>A0A7G9RC26</accession>
<keyword evidence="2" id="KW-0540">Nuclease</keyword>
<feature type="domain" description="Endonuclease/exonuclease/phosphatase" evidence="1">
    <location>
        <begin position="4"/>
        <end position="213"/>
    </location>
</feature>
<dbReference type="InterPro" id="IPR036691">
    <property type="entry name" value="Endo/exonu/phosph_ase_sf"/>
</dbReference>
<organism evidence="2 3">
    <name type="scientific">Nocardioides mesophilus</name>
    <dbReference type="NCBI Taxonomy" id="433659"/>
    <lineage>
        <taxon>Bacteria</taxon>
        <taxon>Bacillati</taxon>
        <taxon>Actinomycetota</taxon>
        <taxon>Actinomycetes</taxon>
        <taxon>Propionibacteriales</taxon>
        <taxon>Nocardioidaceae</taxon>
        <taxon>Nocardioides</taxon>
    </lineage>
</organism>
<keyword evidence="2" id="KW-0378">Hydrolase</keyword>
<sequence>MRVATYNVWLGGRRGAALDEVMRNLDVDVMLVNEAPKNPVVWKRRCVACADRWGLRMVTGGRPAGSNLILTAPSVVVESAASKRVRQPLFQPRRGIAWAQLRTGGRLFGVVSCHLSLDPRRRLHEATQVLAAAQRLRGPVIIGGDLNEPPSGPAWQRLRAGGFVDHGDRSWLTFPADEPTKRIDALLVRGAAQVIHHGHPGVSPALLARGSDHRPVVLEVEL</sequence>
<dbReference type="KEGG" id="nmes:H9L09_01235"/>
<evidence type="ECO:0000313" key="3">
    <source>
        <dbReference type="Proteomes" id="UP000515947"/>
    </source>
</evidence>
<dbReference type="Pfam" id="PF03372">
    <property type="entry name" value="Exo_endo_phos"/>
    <property type="match status" value="1"/>
</dbReference>
<reference evidence="2 3" key="1">
    <citation type="submission" date="2020-08" db="EMBL/GenBank/DDBJ databases">
        <title>Genome sequence of Nocardioides mesophilus KACC 16243T.</title>
        <authorList>
            <person name="Hyun D.-W."/>
            <person name="Bae J.-W."/>
        </authorList>
    </citation>
    <scope>NUCLEOTIDE SEQUENCE [LARGE SCALE GENOMIC DNA]</scope>
    <source>
        <strain evidence="2 3">KACC 16243</strain>
    </source>
</reference>
<dbReference type="GO" id="GO:0004527">
    <property type="term" value="F:exonuclease activity"/>
    <property type="evidence" value="ECO:0007669"/>
    <property type="project" value="UniProtKB-KW"/>
</dbReference>
<keyword evidence="3" id="KW-1185">Reference proteome</keyword>
<proteinExistence type="predicted"/>
<dbReference type="InterPro" id="IPR005135">
    <property type="entry name" value="Endo/exonuclease/phosphatase"/>
</dbReference>
<keyword evidence="2" id="KW-0255">Endonuclease</keyword>